<dbReference type="KEGG" id="vg:23462105"/>
<organism evidence="1 2">
    <name type="scientific">Pandoravirus inopinatum</name>
    <dbReference type="NCBI Taxonomy" id="1605721"/>
    <lineage>
        <taxon>Viruses</taxon>
        <taxon>Pandoravirus</taxon>
    </lineage>
</organism>
<protein>
    <submittedName>
        <fullName evidence="1">Uncharacterized protein</fullName>
    </submittedName>
</protein>
<sequence>MPMGTAATLARQGPRTFFFVSFSGFFQKKRLTRRRPGLMKEKEQRKTTGTTCWATSALHMGPVRSFFVAGFFFCATRGTVEPNQSHTFFFKMSREIPYLLAFLLVCPRDQQFF</sequence>
<dbReference type="EMBL" id="KP136319">
    <property type="protein sequence ID" value="AJF97188.1"/>
    <property type="molecule type" value="Genomic_DNA"/>
</dbReference>
<proteinExistence type="predicted"/>
<dbReference type="Proteomes" id="UP000202511">
    <property type="component" value="Segment"/>
</dbReference>
<reference evidence="1 2" key="1">
    <citation type="journal article" date="2015" name="Parasitol. Res.">
        <title>Viruses in close associations with free-living amoebae.</title>
        <authorList>
            <person name="Scheid P."/>
        </authorList>
    </citation>
    <scope>NUCLEOTIDE SEQUENCE [LARGE SCALE GENOMIC DNA]</scope>
    <source>
        <strain evidence="1">KlaHel</strain>
    </source>
</reference>
<evidence type="ECO:0000313" key="1">
    <source>
        <dbReference type="EMBL" id="AJF97188.1"/>
    </source>
</evidence>
<accession>A0A0B5IWW7</accession>
<dbReference type="GeneID" id="23462105"/>
<dbReference type="RefSeq" id="YP_009119423.1">
    <property type="nucleotide sequence ID" value="NC_026440.1"/>
</dbReference>
<evidence type="ECO:0000313" key="2">
    <source>
        <dbReference type="Proteomes" id="UP000202511"/>
    </source>
</evidence>
<name>A0A0B5IWW7_9VIRU</name>